<feature type="region of interest" description="Disordered" evidence="2">
    <location>
        <begin position="570"/>
        <end position="592"/>
    </location>
</feature>
<dbReference type="SUPFAM" id="SSF52540">
    <property type="entry name" value="P-loop containing nucleoside triphosphate hydrolases"/>
    <property type="match status" value="1"/>
</dbReference>
<evidence type="ECO:0000256" key="1">
    <source>
        <dbReference type="SAM" id="Coils"/>
    </source>
</evidence>
<dbReference type="InterPro" id="IPR027417">
    <property type="entry name" value="P-loop_NTPase"/>
</dbReference>
<feature type="region of interest" description="Disordered" evidence="2">
    <location>
        <begin position="338"/>
        <end position="378"/>
    </location>
</feature>
<name>A0ABS6ZR23_9GAMM</name>
<evidence type="ECO:0000256" key="2">
    <source>
        <dbReference type="SAM" id="MobiDB-lite"/>
    </source>
</evidence>
<dbReference type="Pfam" id="PF13476">
    <property type="entry name" value="AAA_23"/>
    <property type="match status" value="1"/>
</dbReference>
<evidence type="ECO:0000313" key="4">
    <source>
        <dbReference type="EMBL" id="MBW6392514.1"/>
    </source>
</evidence>
<evidence type="ECO:0000313" key="5">
    <source>
        <dbReference type="Proteomes" id="UP000769617"/>
    </source>
</evidence>
<dbReference type="Proteomes" id="UP000769617">
    <property type="component" value="Unassembled WGS sequence"/>
</dbReference>
<reference evidence="4 5" key="1">
    <citation type="submission" date="2021-07" db="EMBL/GenBank/DDBJ databases">
        <authorList>
            <person name="So Y."/>
        </authorList>
    </citation>
    <scope>NUCLEOTIDE SEQUENCE [LARGE SCALE GENOMIC DNA]</scope>
    <source>
        <strain evidence="4 5">Y3S6</strain>
    </source>
</reference>
<dbReference type="EMBL" id="JAHYCA010000005">
    <property type="protein sequence ID" value="MBW6392514.1"/>
    <property type="molecule type" value="Genomic_DNA"/>
</dbReference>
<dbReference type="Pfam" id="PF13558">
    <property type="entry name" value="SbcC_Walker_B"/>
    <property type="match status" value="1"/>
</dbReference>
<evidence type="ECO:0000259" key="3">
    <source>
        <dbReference type="Pfam" id="PF13476"/>
    </source>
</evidence>
<dbReference type="InterPro" id="IPR038729">
    <property type="entry name" value="Rad50/SbcC_AAA"/>
</dbReference>
<proteinExistence type="predicted"/>
<dbReference type="PANTHER" id="PTHR32114">
    <property type="entry name" value="ABC TRANSPORTER ABCH.3"/>
    <property type="match status" value="1"/>
</dbReference>
<protein>
    <submittedName>
        <fullName evidence="4">AAA family ATPase</fullName>
    </submittedName>
</protein>
<comment type="caution">
    <text evidence="4">The sequence shown here is derived from an EMBL/GenBank/DDBJ whole genome shotgun (WGS) entry which is preliminary data.</text>
</comment>
<accession>A0ABS6ZR23</accession>
<feature type="coiled-coil region" evidence="1">
    <location>
        <begin position="670"/>
        <end position="711"/>
    </location>
</feature>
<organism evidence="4 5">
    <name type="scientific">Billgrantia antri</name>
    <dbReference type="NCBI Taxonomy" id="2846777"/>
    <lineage>
        <taxon>Bacteria</taxon>
        <taxon>Pseudomonadati</taxon>
        <taxon>Pseudomonadota</taxon>
        <taxon>Gammaproteobacteria</taxon>
        <taxon>Oceanospirillales</taxon>
        <taxon>Halomonadaceae</taxon>
        <taxon>Billgrantia</taxon>
    </lineage>
</organism>
<feature type="region of interest" description="Disordered" evidence="2">
    <location>
        <begin position="818"/>
        <end position="843"/>
    </location>
</feature>
<gene>
    <name evidence="4" type="ORF">KPL81_15275</name>
</gene>
<feature type="domain" description="Rad50/SbcC-type AAA" evidence="3">
    <location>
        <begin position="6"/>
        <end position="225"/>
    </location>
</feature>
<feature type="coiled-coil region" evidence="1">
    <location>
        <begin position="235"/>
        <end position="262"/>
    </location>
</feature>
<keyword evidence="5" id="KW-1185">Reference proteome</keyword>
<feature type="compositionally biased region" description="Low complexity" evidence="2">
    <location>
        <begin position="338"/>
        <end position="347"/>
    </location>
</feature>
<sequence length="1101" mass="123665">MKILALRLANLASLPGLLELDFTVPPLSDAGLFAITGPTGAGKSTLLDALCLALYGNTPRLRQAPGRDAPLPDVEGETVSTADPRTLLRRGTASGHAEVDFLGRDGRRYRARWAVRRAREKAGGRLQAVEQSLTDLDDERLLTAQKREFDRLLPERLGLTFDQFTRAVLLAQSEFAAFLKADDNERSDLLERLTGTAEYSRISIAAYRRASEARKRVDALQARLADDLPAEPEARAELEQAAKQAETELAALQRQNQSLEARRQWHAIDDRLRQAYAEGLRQQRDTEAHWHSLDDARADRECRRLLAPQRHRLLRQTALPHEIAALEDAHRQTLQALEQAKATQEAAEQTRDQAAQQLSAATHERQQAEPALRQAREHTQSLATLDQQLGELEAQHRDCTLQTERLAEQRRQADARHLEHKRKRDEWQAALRQLMGSHERLDAARQATQQAHDRAARRSLALGELESRWQEAQRAEQAQRQLGKRLALDEKRQVELATQGKAARERLDEWERHYATLRDFIERSRAARSESVARLRETLLEGEPCPVCGGLDHPFRQQPPATPEAAQLAAQQAQEEEQLAEAKQAFEQAQRERNDLEGEYRAVMAALARCRQELQQADGRLAQAQQTLAEHPLHAELNAIDTAERDAWLAYQRHECDGEREHGERTLQALARAEAELAPLEDALSQGELELAQLEARRAALEAELNKQAERLPPLRQQRSKVATTLQTLLGDHPSDDAWQQQLEARQESARQQREQAIEGCHGAEREQARLSQQASHEAQRIEQLVQEDASLERELADWRQAHPQLDDATLARLLAQPQAEAEREERELADADEARQRTEASLAERRHALVEHRRALALSDANDSDEALLSEATEARISSRHEALAAEREALAPQLEQAQQARDDAVHALRYDDRRRARQQEGQAELEAARSEHVRWGRISELIGSADGKTFRRIAQAYNLDQLLEHANAHLSGLSRRYRLIRGGSELGLLVVDHDMGDERRSVHSLSGGETFLVSLALALGLASMASGELTIESLFIDEGFGSLDPQSLALAMEALDGLQALGRRVGVISHVQEMHERIPVQIQVEPLGNGTSRARLIST</sequence>
<keyword evidence="1" id="KW-0175">Coiled coil</keyword>
<dbReference type="PANTHER" id="PTHR32114:SF2">
    <property type="entry name" value="ABC TRANSPORTER ABCH.3"/>
    <property type="match status" value="1"/>
</dbReference>
<dbReference type="RefSeq" id="WP_219792909.1">
    <property type="nucleotide sequence ID" value="NZ_JAHYCA010000005.1"/>
</dbReference>
<feature type="compositionally biased region" description="Basic and acidic residues" evidence="2">
    <location>
        <begin position="821"/>
        <end position="843"/>
    </location>
</feature>
<dbReference type="Gene3D" id="3.40.50.300">
    <property type="entry name" value="P-loop containing nucleotide triphosphate hydrolases"/>
    <property type="match status" value="2"/>
</dbReference>